<evidence type="ECO:0000313" key="5">
    <source>
        <dbReference type="Proteomes" id="UP000823775"/>
    </source>
</evidence>
<evidence type="ECO:0000313" key="4">
    <source>
        <dbReference type="EMBL" id="MCE3052521.1"/>
    </source>
</evidence>
<dbReference type="PANTHER" id="PTHR31301">
    <property type="entry name" value="LOB DOMAIN-CONTAINING PROTEIN 4-RELATED"/>
    <property type="match status" value="1"/>
</dbReference>
<dbReference type="Proteomes" id="UP000823775">
    <property type="component" value="Unassembled WGS sequence"/>
</dbReference>
<sequence length="269" mass="30012">MTNIVTNTQNIFSPAPSSSLTTAPSGLRTNTTTTTTTTRVASRGGSGGCSGNGSQACAACKYQRRRCAPDCPLAPYFPVERQKDFLNAHKLFGVSNILKVLKNIAPFQKDNAMKALIFEANIRASDPVGGCYRLILNLYRQINLYQEELQFVYREIFCAVAMQQQQNINMTACSVHDLHRLNRSNSIYIGEASTSQMLKGKGIQSFSSDEEFETKTIKSSLSDKQFEFETKTIKSSLSNKQLFDEHEDIKPYLGNFHDYKGKGVLRCVK</sequence>
<name>A0ABS8WNT9_DATST</name>
<reference evidence="4 5" key="1">
    <citation type="journal article" date="2021" name="BMC Genomics">
        <title>Datura genome reveals duplications of psychoactive alkaloid biosynthetic genes and high mutation rate following tissue culture.</title>
        <authorList>
            <person name="Rajewski A."/>
            <person name="Carter-House D."/>
            <person name="Stajich J."/>
            <person name="Litt A."/>
        </authorList>
    </citation>
    <scope>NUCLEOTIDE SEQUENCE [LARGE SCALE GENOMIC DNA]</scope>
    <source>
        <strain evidence="4">AR-01</strain>
    </source>
</reference>
<gene>
    <name evidence="4" type="ORF">HAX54_052813</name>
</gene>
<dbReference type="InterPro" id="IPR004883">
    <property type="entry name" value="LOB"/>
</dbReference>
<comment type="similarity">
    <text evidence="1">Belongs to the LOB domain-containing protein family.</text>
</comment>
<organism evidence="4 5">
    <name type="scientific">Datura stramonium</name>
    <name type="common">Jimsonweed</name>
    <name type="synonym">Common thornapple</name>
    <dbReference type="NCBI Taxonomy" id="4076"/>
    <lineage>
        <taxon>Eukaryota</taxon>
        <taxon>Viridiplantae</taxon>
        <taxon>Streptophyta</taxon>
        <taxon>Embryophyta</taxon>
        <taxon>Tracheophyta</taxon>
        <taxon>Spermatophyta</taxon>
        <taxon>Magnoliopsida</taxon>
        <taxon>eudicotyledons</taxon>
        <taxon>Gunneridae</taxon>
        <taxon>Pentapetalae</taxon>
        <taxon>asterids</taxon>
        <taxon>lamiids</taxon>
        <taxon>Solanales</taxon>
        <taxon>Solanaceae</taxon>
        <taxon>Solanoideae</taxon>
        <taxon>Datureae</taxon>
        <taxon>Datura</taxon>
    </lineage>
</organism>
<dbReference type="PROSITE" id="PS50891">
    <property type="entry name" value="LOB"/>
    <property type="match status" value="1"/>
</dbReference>
<feature type="compositionally biased region" description="Low complexity" evidence="2">
    <location>
        <begin position="13"/>
        <end position="43"/>
    </location>
</feature>
<feature type="domain" description="LOB" evidence="3">
    <location>
        <begin position="55"/>
        <end position="156"/>
    </location>
</feature>
<dbReference type="PANTHER" id="PTHR31301:SF186">
    <property type="entry name" value="OS09G0364100 PROTEIN"/>
    <property type="match status" value="1"/>
</dbReference>
<dbReference type="EMBL" id="JACEIK010009674">
    <property type="protein sequence ID" value="MCE3052521.1"/>
    <property type="molecule type" value="Genomic_DNA"/>
</dbReference>
<feature type="compositionally biased region" description="Polar residues" evidence="2">
    <location>
        <begin position="1"/>
        <end position="12"/>
    </location>
</feature>
<evidence type="ECO:0000256" key="1">
    <source>
        <dbReference type="ARBA" id="ARBA00005474"/>
    </source>
</evidence>
<comment type="caution">
    <text evidence="4">The sequence shown here is derived from an EMBL/GenBank/DDBJ whole genome shotgun (WGS) entry which is preliminary data.</text>
</comment>
<proteinExistence type="inferred from homology"/>
<dbReference type="Pfam" id="PF03195">
    <property type="entry name" value="LOB"/>
    <property type="match status" value="1"/>
</dbReference>
<evidence type="ECO:0000259" key="3">
    <source>
        <dbReference type="PROSITE" id="PS50891"/>
    </source>
</evidence>
<accession>A0ABS8WNT9</accession>
<protein>
    <recommendedName>
        <fullName evidence="3">LOB domain-containing protein</fullName>
    </recommendedName>
</protein>
<evidence type="ECO:0000256" key="2">
    <source>
        <dbReference type="SAM" id="MobiDB-lite"/>
    </source>
</evidence>
<keyword evidence="5" id="KW-1185">Reference proteome</keyword>
<feature type="region of interest" description="Disordered" evidence="2">
    <location>
        <begin position="1"/>
        <end position="53"/>
    </location>
</feature>